<name>A0A5J4QK33_9ZZZZ</name>
<organism evidence="1">
    <name type="scientific">termite gut metagenome</name>
    <dbReference type="NCBI Taxonomy" id="433724"/>
    <lineage>
        <taxon>unclassified sequences</taxon>
        <taxon>metagenomes</taxon>
        <taxon>organismal metagenomes</taxon>
    </lineage>
</organism>
<sequence>MSNDMADLKVIEENDRYTIYEAEFEGTKQLFRRW</sequence>
<comment type="caution">
    <text evidence="1">The sequence shown here is derived from an EMBL/GenBank/DDBJ whole genome shotgun (WGS) entry which is preliminary data.</text>
</comment>
<proteinExistence type="predicted"/>
<evidence type="ECO:0000313" key="1">
    <source>
        <dbReference type="EMBL" id="KAA6322237.1"/>
    </source>
</evidence>
<dbReference type="AlphaFoldDB" id="A0A5J4QK33"/>
<protein>
    <submittedName>
        <fullName evidence="1">Uncharacterized protein</fullName>
    </submittedName>
</protein>
<accession>A0A5J4QK33</accession>
<reference evidence="1" key="1">
    <citation type="submission" date="2019-03" db="EMBL/GenBank/DDBJ databases">
        <title>Single cell metagenomics reveals metabolic interactions within the superorganism composed of flagellate Streblomastix strix and complex community of Bacteroidetes bacteria on its surface.</title>
        <authorList>
            <person name="Treitli S.C."/>
            <person name="Kolisko M."/>
            <person name="Husnik F."/>
            <person name="Keeling P."/>
            <person name="Hampl V."/>
        </authorList>
    </citation>
    <scope>NUCLEOTIDE SEQUENCE</scope>
    <source>
        <strain evidence="1">STM</strain>
    </source>
</reference>
<gene>
    <name evidence="1" type="ORF">EZS27_028197</name>
</gene>
<dbReference type="EMBL" id="SNRY01003097">
    <property type="protein sequence ID" value="KAA6322237.1"/>
    <property type="molecule type" value="Genomic_DNA"/>
</dbReference>